<proteinExistence type="predicted"/>
<dbReference type="PANTHER" id="PTHR15893:SF16">
    <property type="entry name" value="50S RIBOSOMAL PROTEIN L27"/>
    <property type="match status" value="1"/>
</dbReference>
<dbReference type="GO" id="GO:0006412">
    <property type="term" value="P:translation"/>
    <property type="evidence" value="ECO:0007669"/>
    <property type="project" value="InterPro"/>
</dbReference>
<dbReference type="EMBL" id="QEFC01007740">
    <property type="protein sequence ID" value="KAE9444626.1"/>
    <property type="molecule type" value="Genomic_DNA"/>
</dbReference>
<name>A0A6A4K3B0_9ERIC</name>
<gene>
    <name evidence="1" type="ORF">C3L33_23476</name>
</gene>
<organism evidence="1">
    <name type="scientific">Rhododendron williamsianum</name>
    <dbReference type="NCBI Taxonomy" id="262921"/>
    <lineage>
        <taxon>Eukaryota</taxon>
        <taxon>Viridiplantae</taxon>
        <taxon>Streptophyta</taxon>
        <taxon>Embryophyta</taxon>
        <taxon>Tracheophyta</taxon>
        <taxon>Spermatophyta</taxon>
        <taxon>Magnoliopsida</taxon>
        <taxon>eudicotyledons</taxon>
        <taxon>Gunneridae</taxon>
        <taxon>Pentapetalae</taxon>
        <taxon>asterids</taxon>
        <taxon>Ericales</taxon>
        <taxon>Ericaceae</taxon>
        <taxon>Ericoideae</taxon>
        <taxon>Rhodoreae</taxon>
        <taxon>Rhododendron</taxon>
    </lineage>
</organism>
<feature type="non-terminal residue" evidence="1">
    <location>
        <position position="131"/>
    </location>
</feature>
<feature type="non-terminal residue" evidence="1">
    <location>
        <position position="1"/>
    </location>
</feature>
<comment type="caution">
    <text evidence="1">The sequence shown here is derived from an EMBL/GenBank/DDBJ whole genome shotgun (WGS) entry which is preliminary data.</text>
</comment>
<evidence type="ECO:0000313" key="1">
    <source>
        <dbReference type="EMBL" id="KAE9444626.1"/>
    </source>
</evidence>
<dbReference type="PANTHER" id="PTHR15893">
    <property type="entry name" value="RIBOSOMAL PROTEIN L27"/>
    <property type="match status" value="1"/>
</dbReference>
<dbReference type="OrthoDB" id="1572549at2759"/>
<dbReference type="SUPFAM" id="SSF110324">
    <property type="entry name" value="Ribosomal L27 protein-like"/>
    <property type="match status" value="1"/>
</dbReference>
<dbReference type="GO" id="GO:0005840">
    <property type="term" value="C:ribosome"/>
    <property type="evidence" value="ECO:0007669"/>
    <property type="project" value="InterPro"/>
</dbReference>
<dbReference type="GO" id="GO:0003735">
    <property type="term" value="F:structural constituent of ribosome"/>
    <property type="evidence" value="ECO:0007669"/>
    <property type="project" value="InterPro"/>
</dbReference>
<dbReference type="AlphaFoldDB" id="A0A6A4K3B0"/>
<reference evidence="1" key="1">
    <citation type="journal article" date="2019" name="Genome Biol. Evol.">
        <title>The Rhododendron genome and chromosomal organization provide insight into shared whole-genome duplications across the heath family (Ericaceae).</title>
        <authorList>
            <person name="Soza V.L."/>
            <person name="Lindsley D."/>
            <person name="Waalkes A."/>
            <person name="Ramage E."/>
            <person name="Patwardhan R.P."/>
            <person name="Burton J.N."/>
            <person name="Adey A."/>
            <person name="Kumar A."/>
            <person name="Qiu R."/>
            <person name="Shendure J."/>
            <person name="Hall B."/>
        </authorList>
    </citation>
    <scope>NUCLEOTIDE SEQUENCE</scope>
    <source>
        <strain evidence="1">RSF 1966-606</strain>
    </source>
</reference>
<accession>A0A6A4K3B0</accession>
<sequence length="131" mass="14823">MLTPLEAFKKRLRRTRKMVEVAVAECGGGEHCFNLLIPENIRMNFVTSLCRRLNLNELVTNAPVYNSASDITGRGLSLTFRRWATKKTAASTKNGRDSNPKFLGVKKFGGEVSAERNKFWNHVLPMKIKII</sequence>
<dbReference type="Pfam" id="PF01016">
    <property type="entry name" value="Ribosomal_L27"/>
    <property type="match status" value="1"/>
</dbReference>
<dbReference type="InterPro" id="IPR001684">
    <property type="entry name" value="Ribosomal_bL27"/>
</dbReference>
<protein>
    <submittedName>
        <fullName evidence="1">Uncharacterized protein</fullName>
    </submittedName>
</protein>